<dbReference type="EMBL" id="CM055758">
    <property type="protein sequence ID" value="KAJ7988542.1"/>
    <property type="molecule type" value="Genomic_DNA"/>
</dbReference>
<name>A0ACC2FB20_DALPE</name>
<comment type="caution">
    <text evidence="1">The sequence shown here is derived from an EMBL/GenBank/DDBJ whole genome shotgun (WGS) entry which is preliminary data.</text>
</comment>
<evidence type="ECO:0000313" key="1">
    <source>
        <dbReference type="EMBL" id="KAJ7988542.1"/>
    </source>
</evidence>
<protein>
    <submittedName>
        <fullName evidence="1">Uncharacterized protein</fullName>
    </submittedName>
</protein>
<keyword evidence="2" id="KW-1185">Reference proteome</keyword>
<accession>A0ACC2FB20</accession>
<dbReference type="Proteomes" id="UP001157502">
    <property type="component" value="Chromosome 31"/>
</dbReference>
<gene>
    <name evidence="1" type="ORF">DPEC_G00324650</name>
</gene>
<evidence type="ECO:0000313" key="2">
    <source>
        <dbReference type="Proteomes" id="UP001157502"/>
    </source>
</evidence>
<organism evidence="1 2">
    <name type="scientific">Dallia pectoralis</name>
    <name type="common">Alaska blackfish</name>
    <dbReference type="NCBI Taxonomy" id="75939"/>
    <lineage>
        <taxon>Eukaryota</taxon>
        <taxon>Metazoa</taxon>
        <taxon>Chordata</taxon>
        <taxon>Craniata</taxon>
        <taxon>Vertebrata</taxon>
        <taxon>Euteleostomi</taxon>
        <taxon>Actinopterygii</taxon>
        <taxon>Neopterygii</taxon>
        <taxon>Teleostei</taxon>
        <taxon>Protacanthopterygii</taxon>
        <taxon>Esociformes</taxon>
        <taxon>Umbridae</taxon>
        <taxon>Dallia</taxon>
    </lineage>
</organism>
<proteinExistence type="predicted"/>
<reference evidence="1" key="1">
    <citation type="submission" date="2021-05" db="EMBL/GenBank/DDBJ databases">
        <authorList>
            <person name="Pan Q."/>
            <person name="Jouanno E."/>
            <person name="Zahm M."/>
            <person name="Klopp C."/>
            <person name="Cabau C."/>
            <person name="Louis A."/>
            <person name="Berthelot C."/>
            <person name="Parey E."/>
            <person name="Roest Crollius H."/>
            <person name="Montfort J."/>
            <person name="Robinson-Rechavi M."/>
            <person name="Bouchez O."/>
            <person name="Lampietro C."/>
            <person name="Lopez Roques C."/>
            <person name="Donnadieu C."/>
            <person name="Postlethwait J."/>
            <person name="Bobe J."/>
            <person name="Dillon D."/>
            <person name="Chandos A."/>
            <person name="von Hippel F."/>
            <person name="Guiguen Y."/>
        </authorList>
    </citation>
    <scope>NUCLEOTIDE SEQUENCE</scope>
    <source>
        <strain evidence="1">YG-Jan2019</strain>
    </source>
</reference>
<sequence length="106" mass="11566">MNVSLENPYGDVNIPRAKLRSSGDSTVIINPMALDSNYSNQNFSLNPYGAFQPGGKSQGPSVDTRDGVGHSEATPAHKSQTSYTVKEDTEEEVGRCRACCLRCRRK</sequence>